<feature type="coiled-coil region" evidence="9">
    <location>
        <begin position="262"/>
        <end position="289"/>
    </location>
</feature>
<evidence type="ECO:0000313" key="12">
    <source>
        <dbReference type="RefSeq" id="XP_029010358.1"/>
    </source>
</evidence>
<accession>A0A6P7MVJ7</accession>
<evidence type="ECO:0000256" key="1">
    <source>
        <dbReference type="ARBA" id="ARBA00004123"/>
    </source>
</evidence>
<dbReference type="InParanoid" id="A0A6P7MVJ7"/>
<dbReference type="OrthoDB" id="413649at2759"/>
<evidence type="ECO:0000256" key="2">
    <source>
        <dbReference type="ARBA" id="ARBA00004286"/>
    </source>
</evidence>
<keyword evidence="7" id="KW-0131">Cell cycle</keyword>
<dbReference type="AlphaFoldDB" id="A0A6P7MVJ7"/>
<dbReference type="SUPFAM" id="SSF52540">
    <property type="entry name" value="P-loop containing nucleoside triphosphate hydrolases"/>
    <property type="match status" value="1"/>
</dbReference>
<dbReference type="FunFam" id="1.20.1060.20:FF:000001">
    <property type="entry name" value="Structural maintenance of chromosomes 1A"/>
    <property type="match status" value="1"/>
</dbReference>
<evidence type="ECO:0000256" key="6">
    <source>
        <dbReference type="ARBA" id="ARBA00023242"/>
    </source>
</evidence>
<dbReference type="Gene3D" id="1.20.1060.20">
    <property type="match status" value="1"/>
</dbReference>
<keyword evidence="11" id="KW-1185">Reference proteome</keyword>
<dbReference type="InterPro" id="IPR027417">
    <property type="entry name" value="P-loop_NTPase"/>
</dbReference>
<keyword evidence="5 9" id="KW-0175">Coiled coil</keyword>
<feature type="domain" description="SMC hinge" evidence="10">
    <location>
        <begin position="519"/>
        <end position="639"/>
    </location>
</feature>
<dbReference type="GO" id="GO:0005524">
    <property type="term" value="F:ATP binding"/>
    <property type="evidence" value="ECO:0007669"/>
    <property type="project" value="InterPro"/>
</dbReference>
<protein>
    <recommendedName>
        <fullName evidence="8">Structural maintenance of chromosomes protein</fullName>
    </recommendedName>
</protein>
<dbReference type="Pfam" id="PF06470">
    <property type="entry name" value="SMC_hinge"/>
    <property type="match status" value="1"/>
</dbReference>
<dbReference type="GO" id="GO:0003677">
    <property type="term" value="F:DNA binding"/>
    <property type="evidence" value="ECO:0007669"/>
    <property type="project" value="TreeGrafter"/>
</dbReference>
<dbReference type="GO" id="GO:0016887">
    <property type="term" value="F:ATP hydrolysis activity"/>
    <property type="evidence" value="ECO:0007669"/>
    <property type="project" value="InterPro"/>
</dbReference>
<evidence type="ECO:0000313" key="11">
    <source>
        <dbReference type="Proteomes" id="UP000515150"/>
    </source>
</evidence>
<dbReference type="PANTHER" id="PTHR18937">
    <property type="entry name" value="STRUCTURAL MAINTENANCE OF CHROMOSOMES SMC FAMILY MEMBER"/>
    <property type="match status" value="1"/>
</dbReference>
<dbReference type="CTD" id="27127"/>
<comment type="similarity">
    <text evidence="3">Belongs to the SMC family. SMC1 subfamily.</text>
</comment>
<sequence>MVYLKQLEVENFKSWRGRQVIGPFMRFNCVIGTNGSEGSAQPGKSNVMDALSFAIGERVASLRIRNLRDLIHGAHVGQPAADTARVALRCCDDDDRETVFCRSVVGNSCEYHINDTHVTFATYLEELTKIGIIAKAQNCLVFQGAVESIALKDPKERTKMLEIISQSKECAAEYEKKKAALLKAKEDTQFYFNKKKSATVERKQVSQEKIEAQKYQTLLDNIDQKHLQLRLAELYHNEKGISALNETLGQKQQATANKNSKLVKCEQTLKSYKKEHGRLAREQQHIEKEIRAQEHILSQSRSQYIKAKVNTAHHVKKAEESRNAYKKTKKLQATQEQDLANGLEELAAVERTWRDYEKQFQWEGTLHGRDIELDKDQLERYRELKQLAQRQGAVLSQQAEKLHWEVRADNDKLALDQRREKEVEVGIRNHQIQLEEVTRKAEKLEEYTQSCISSLEEYHQREENLSAELQRGRQRTEEVNRELGQVMEDLGNARLYSLESTRQQQRKDLLDKLRRLYPETVYGQLSDFCSPIHKKYQLAVTKVFGRYINAIIVASEKVARDCIIFMKEERYEHETFLPIDYLDVKPLNERLREVPGAKMLVDVVQITAATAASQLRRVVHFICGNSLVCETIKEARHLAFDGQKRLKTVALDGTLFAKSGLISGGSSDLRTKARLWDEKDMTRLKERKDQLTTELRDLMRLKRRETDLNQIIAQAQGAQIRLKYSKAELENIKKKNIPKCQAEISRMESELVNLNSQIHMQQESVKAKEAELKTLRDQIDKMEDSVFFDFCAEIGVGSIREYEQEHLRQQAERDKKRLEFENHCTRLNAQLQYEQNQLEQLKKKLHKMEEYVDEEERTMAERRKEEEELLVAVENCQDKLLELNNLLLSKKSQVTTAKVELDQKSQSVEEMNKELMKLQREVMSTETALEQKYLARHNLLVSIKIQNLSITLLSGSLNEISGEQLDAESESTLATMDVFEREAQLVIDYSALEEDFRILQTEEEVQAYIENMRESISSLEELLHHTSTPNFKALEKMKEVKDKLQGIMEAFDASTKATKKCSQEFEQVKAQRFQLFSRCFEHVSAVIDQIYKRICRNSSAQAILSVDNPDEPYLGGITYNCVAPGKRFMSMDNLSGGEKAIAALALLFAIHSFRPAPFFVLDEVDAALDNTNISKLTSFIREETKRNMQIIVISLKEEFFSKADALLGVFSESDDCMFSCIVTIDLRPYPLIEEDNGKDTDTDVRAA</sequence>
<dbReference type="GeneID" id="114857749"/>
<name>A0A6P7MVJ7_BETSP</name>
<dbReference type="InterPro" id="IPR024704">
    <property type="entry name" value="SMC"/>
</dbReference>
<organism evidence="11 12">
    <name type="scientific">Betta splendens</name>
    <name type="common">Siamese fighting fish</name>
    <dbReference type="NCBI Taxonomy" id="158456"/>
    <lineage>
        <taxon>Eukaryota</taxon>
        <taxon>Metazoa</taxon>
        <taxon>Chordata</taxon>
        <taxon>Craniata</taxon>
        <taxon>Vertebrata</taxon>
        <taxon>Euteleostomi</taxon>
        <taxon>Actinopterygii</taxon>
        <taxon>Neopterygii</taxon>
        <taxon>Teleostei</taxon>
        <taxon>Neoteleostei</taxon>
        <taxon>Acanthomorphata</taxon>
        <taxon>Anabantaria</taxon>
        <taxon>Anabantiformes</taxon>
        <taxon>Anabantoidei</taxon>
        <taxon>Osphronemidae</taxon>
        <taxon>Betta</taxon>
    </lineage>
</organism>
<dbReference type="SUPFAM" id="SSF75553">
    <property type="entry name" value="Smc hinge domain"/>
    <property type="match status" value="1"/>
</dbReference>
<dbReference type="GO" id="GO:0005634">
    <property type="term" value="C:nucleus"/>
    <property type="evidence" value="ECO:0007669"/>
    <property type="project" value="UniProtKB-SubCell"/>
</dbReference>
<reference evidence="12" key="1">
    <citation type="submission" date="2025-08" db="UniProtKB">
        <authorList>
            <consortium name="RefSeq"/>
        </authorList>
    </citation>
    <scope>IDENTIFICATION</scope>
</reference>
<evidence type="ECO:0000256" key="8">
    <source>
        <dbReference type="PIRNR" id="PIRNR005719"/>
    </source>
</evidence>
<evidence type="ECO:0000256" key="3">
    <source>
        <dbReference type="ARBA" id="ARBA00005597"/>
    </source>
</evidence>
<proteinExistence type="inferred from homology"/>
<dbReference type="InterPro" id="IPR003395">
    <property type="entry name" value="RecF/RecN/SMC_N"/>
</dbReference>
<dbReference type="InterPro" id="IPR036277">
    <property type="entry name" value="SMC_hinge_sf"/>
</dbReference>
<evidence type="ECO:0000256" key="7">
    <source>
        <dbReference type="ARBA" id="ARBA00023306"/>
    </source>
</evidence>
<evidence type="ECO:0000256" key="9">
    <source>
        <dbReference type="SAM" id="Coils"/>
    </source>
</evidence>
<dbReference type="SMART" id="SM00968">
    <property type="entry name" value="SMC_hinge"/>
    <property type="match status" value="1"/>
</dbReference>
<evidence type="ECO:0000259" key="10">
    <source>
        <dbReference type="SMART" id="SM00968"/>
    </source>
</evidence>
<comment type="subcellular location">
    <subcellularLocation>
        <location evidence="2">Chromosome</location>
    </subcellularLocation>
    <subcellularLocation>
        <location evidence="1 8">Nucleus</location>
    </subcellularLocation>
</comment>
<dbReference type="GO" id="GO:0007062">
    <property type="term" value="P:sister chromatid cohesion"/>
    <property type="evidence" value="ECO:0007669"/>
    <property type="project" value="InterPro"/>
</dbReference>
<dbReference type="InterPro" id="IPR028468">
    <property type="entry name" value="Smc1_ABC"/>
</dbReference>
<dbReference type="PANTHER" id="PTHR18937:SF147">
    <property type="entry name" value="STRUCTURAL MAINTENANCE OF CHROMOSOMES PROTEIN 1B"/>
    <property type="match status" value="1"/>
</dbReference>
<dbReference type="PIRSF" id="PIRSF005719">
    <property type="entry name" value="SMC"/>
    <property type="match status" value="1"/>
</dbReference>
<dbReference type="Pfam" id="PF02463">
    <property type="entry name" value="SMC_N"/>
    <property type="match status" value="1"/>
</dbReference>
<dbReference type="Gene3D" id="3.40.50.300">
    <property type="entry name" value="P-loop containing nucleotide triphosphate hydrolases"/>
    <property type="match status" value="2"/>
</dbReference>
<feature type="coiled-coil region" evidence="9">
    <location>
        <begin position="894"/>
        <end position="928"/>
    </location>
</feature>
<keyword evidence="6 8" id="KW-0539">Nucleus</keyword>
<evidence type="ECO:0000256" key="5">
    <source>
        <dbReference type="ARBA" id="ARBA00023054"/>
    </source>
</evidence>
<dbReference type="CDD" id="cd03275">
    <property type="entry name" value="ABC_SMC1_euk"/>
    <property type="match status" value="1"/>
</dbReference>
<dbReference type="KEGG" id="bspl:114857749"/>
<dbReference type="InterPro" id="IPR010935">
    <property type="entry name" value="SMC_hinge"/>
</dbReference>
<dbReference type="GO" id="GO:0030893">
    <property type="term" value="C:meiotic cohesin complex"/>
    <property type="evidence" value="ECO:0007669"/>
    <property type="project" value="TreeGrafter"/>
</dbReference>
<dbReference type="Gene3D" id="3.30.70.1620">
    <property type="match status" value="1"/>
</dbReference>
<evidence type="ECO:0000256" key="4">
    <source>
        <dbReference type="ARBA" id="ARBA00022454"/>
    </source>
</evidence>
<dbReference type="RefSeq" id="XP_029010358.1">
    <property type="nucleotide sequence ID" value="XM_029154525.3"/>
</dbReference>
<feature type="coiled-coil region" evidence="9">
    <location>
        <begin position="737"/>
        <end position="868"/>
    </location>
</feature>
<keyword evidence="4" id="KW-0158">Chromosome</keyword>
<gene>
    <name evidence="12" type="primary">smc1b</name>
</gene>
<dbReference type="Proteomes" id="UP000515150">
    <property type="component" value="Chromosome 6"/>
</dbReference>
<feature type="coiled-coil region" evidence="9">
    <location>
        <begin position="427"/>
        <end position="482"/>
    </location>
</feature>